<sequence length="45" mass="5545">MKVTILCLNLRDIFKERFKDRLIKQVMRPIGAHHLFFIFLLRRCN</sequence>
<comment type="caution">
    <text evidence="1">The sequence shown here is derived from an EMBL/GenBank/DDBJ whole genome shotgun (WGS) entry which is preliminary data.</text>
</comment>
<protein>
    <submittedName>
        <fullName evidence="1">Uncharacterized protein</fullName>
    </submittedName>
</protein>
<dbReference type="HOGENOM" id="CLU_3205462_0_0_9"/>
<accession>F9DTA8</accession>
<proteinExistence type="predicted"/>
<name>F9DTA8_9BACL</name>
<dbReference type="EMBL" id="AFPZ01000065">
    <property type="protein sequence ID" value="EGQ25954.1"/>
    <property type="molecule type" value="Genomic_DNA"/>
</dbReference>
<evidence type="ECO:0000313" key="1">
    <source>
        <dbReference type="EMBL" id="EGQ25954.1"/>
    </source>
</evidence>
<dbReference type="AlphaFoldDB" id="F9DTA8"/>
<evidence type="ECO:0000313" key="2">
    <source>
        <dbReference type="Proteomes" id="UP000005316"/>
    </source>
</evidence>
<organism evidence="1 2">
    <name type="scientific">Sporosarcina newyorkensis 2681</name>
    <dbReference type="NCBI Taxonomy" id="1027292"/>
    <lineage>
        <taxon>Bacteria</taxon>
        <taxon>Bacillati</taxon>
        <taxon>Bacillota</taxon>
        <taxon>Bacilli</taxon>
        <taxon>Bacillales</taxon>
        <taxon>Caryophanaceae</taxon>
        <taxon>Sporosarcina</taxon>
    </lineage>
</organism>
<dbReference type="Proteomes" id="UP000005316">
    <property type="component" value="Unassembled WGS sequence"/>
</dbReference>
<gene>
    <name evidence="1" type="ORF">HMPREF9372_2039</name>
</gene>
<reference evidence="1 2" key="1">
    <citation type="submission" date="2011-04" db="EMBL/GenBank/DDBJ databases">
        <authorList>
            <person name="Muzny D."/>
            <person name="Qin X."/>
            <person name="Deng J."/>
            <person name="Jiang H."/>
            <person name="Liu Y."/>
            <person name="Qu J."/>
            <person name="Song X.-Z."/>
            <person name="Zhang L."/>
            <person name="Thornton R."/>
            <person name="Coyle M."/>
            <person name="Francisco L."/>
            <person name="Jackson L."/>
            <person name="Javaid M."/>
            <person name="Korchina V."/>
            <person name="Kovar C."/>
            <person name="Mata R."/>
            <person name="Mathew T."/>
            <person name="Ngo R."/>
            <person name="Nguyen L."/>
            <person name="Nguyen N."/>
            <person name="Okwuonu G."/>
            <person name="Ongeri F."/>
            <person name="Pham C."/>
            <person name="Simmons D."/>
            <person name="Wilczek-Boney K."/>
            <person name="Hale W."/>
            <person name="Jakkamsetti A."/>
            <person name="Pham P."/>
            <person name="Ruth R."/>
            <person name="San Lucas F."/>
            <person name="Warren J."/>
            <person name="Zhang J."/>
            <person name="Zhao Z."/>
            <person name="Zhou C."/>
            <person name="Zhu D."/>
            <person name="Lee S."/>
            <person name="Bess C."/>
            <person name="Blankenburg K."/>
            <person name="Forbes L."/>
            <person name="Fu Q."/>
            <person name="Gubbala S."/>
            <person name="Hirani K."/>
            <person name="Jayaseelan J.C."/>
            <person name="Lara F."/>
            <person name="Munidasa M."/>
            <person name="Palculict T."/>
            <person name="Patil S."/>
            <person name="Pu L.-L."/>
            <person name="Saada N."/>
            <person name="Tang L."/>
            <person name="Weissenberger G."/>
            <person name="Zhu Y."/>
            <person name="Hemphill L."/>
            <person name="Shang Y."/>
            <person name="Youmans B."/>
            <person name="Ayvaz T."/>
            <person name="Ross M."/>
            <person name="Santibanez J."/>
            <person name="Aqrawi P."/>
            <person name="Gross S."/>
            <person name="Joshi V."/>
            <person name="Fowler G."/>
            <person name="Nazareth L."/>
            <person name="Reid J."/>
            <person name="Worley K."/>
            <person name="Petrosino J."/>
            <person name="Highlander S."/>
            <person name="Gibbs R."/>
        </authorList>
    </citation>
    <scope>NUCLEOTIDE SEQUENCE [LARGE SCALE GENOMIC DNA]</scope>
    <source>
        <strain evidence="1 2">2681</strain>
    </source>
</reference>